<dbReference type="GO" id="GO:0016020">
    <property type="term" value="C:membrane"/>
    <property type="evidence" value="ECO:0007669"/>
    <property type="project" value="InterPro"/>
</dbReference>
<reference evidence="7 8" key="1">
    <citation type="submission" date="2016-10" db="EMBL/GenBank/DDBJ databases">
        <authorList>
            <person name="de Groot N.N."/>
        </authorList>
    </citation>
    <scope>NUCLEOTIDE SEQUENCE [LARGE SCALE GENOMIC DNA]</scope>
    <source>
        <strain evidence="7 8">LMG 24775</strain>
    </source>
</reference>
<feature type="chain" id="PRO_5010370836" evidence="3">
    <location>
        <begin position="40"/>
        <end position="382"/>
    </location>
</feature>
<dbReference type="Gene3D" id="2.40.420.20">
    <property type="match status" value="1"/>
</dbReference>
<evidence type="ECO:0000259" key="6">
    <source>
        <dbReference type="Pfam" id="PF25975"/>
    </source>
</evidence>
<dbReference type="GeneID" id="94689316"/>
<dbReference type="InterPro" id="IPR058649">
    <property type="entry name" value="CzcB_C"/>
</dbReference>
<evidence type="ECO:0000259" key="4">
    <source>
        <dbReference type="Pfam" id="PF25954"/>
    </source>
</evidence>
<evidence type="ECO:0000256" key="2">
    <source>
        <dbReference type="ARBA" id="ARBA00022448"/>
    </source>
</evidence>
<proteinExistence type="inferred from homology"/>
<comment type="similarity">
    <text evidence="1">Belongs to the membrane fusion protein (MFP) (TC 8.A.1) family.</text>
</comment>
<dbReference type="GO" id="GO:0060003">
    <property type="term" value="P:copper ion export"/>
    <property type="evidence" value="ECO:0007669"/>
    <property type="project" value="TreeGrafter"/>
</dbReference>
<feature type="signal peptide" evidence="3">
    <location>
        <begin position="1"/>
        <end position="39"/>
    </location>
</feature>
<evidence type="ECO:0000256" key="1">
    <source>
        <dbReference type="ARBA" id="ARBA00009477"/>
    </source>
</evidence>
<dbReference type="InterPro" id="IPR058647">
    <property type="entry name" value="BSH_CzcB-like"/>
</dbReference>
<keyword evidence="2" id="KW-0813">Transport</keyword>
<dbReference type="RefSeq" id="WP_074921151.1">
    <property type="nucleotide sequence ID" value="NZ_CP141274.1"/>
</dbReference>
<dbReference type="Pfam" id="PF25973">
    <property type="entry name" value="BSH_CzcB"/>
    <property type="match status" value="1"/>
</dbReference>
<dbReference type="GO" id="GO:0015679">
    <property type="term" value="P:plasma membrane copper ion transport"/>
    <property type="evidence" value="ECO:0007669"/>
    <property type="project" value="TreeGrafter"/>
</dbReference>
<gene>
    <name evidence="7" type="ORF">SAMN05421547_10380</name>
</gene>
<organism evidence="7 8">
    <name type="scientific">Delftia lacustris</name>
    <dbReference type="NCBI Taxonomy" id="558537"/>
    <lineage>
        <taxon>Bacteria</taxon>
        <taxon>Pseudomonadati</taxon>
        <taxon>Pseudomonadota</taxon>
        <taxon>Betaproteobacteria</taxon>
        <taxon>Burkholderiales</taxon>
        <taxon>Comamonadaceae</taxon>
        <taxon>Delftia</taxon>
    </lineage>
</organism>
<evidence type="ECO:0000259" key="5">
    <source>
        <dbReference type="Pfam" id="PF25973"/>
    </source>
</evidence>
<dbReference type="PANTHER" id="PTHR30097:SF4">
    <property type="entry name" value="SLR6042 PROTEIN"/>
    <property type="match status" value="1"/>
</dbReference>
<dbReference type="Proteomes" id="UP000183417">
    <property type="component" value="Unassembled WGS sequence"/>
</dbReference>
<dbReference type="NCBIfam" id="TIGR01730">
    <property type="entry name" value="RND_mfp"/>
    <property type="match status" value="1"/>
</dbReference>
<dbReference type="Pfam" id="PF25954">
    <property type="entry name" value="Beta-barrel_RND_2"/>
    <property type="match status" value="1"/>
</dbReference>
<feature type="domain" description="CusB-like beta-barrel" evidence="4">
    <location>
        <begin position="235"/>
        <end position="306"/>
    </location>
</feature>
<dbReference type="EMBL" id="FNPE01000003">
    <property type="protein sequence ID" value="SDY19989.1"/>
    <property type="molecule type" value="Genomic_DNA"/>
</dbReference>
<sequence>MIKTLAGLPTAARFPAASACAVIAVACLVAGCDASKASAQNEPAAQAPAPAGVVRVKPESLKMLDIAAVADPQGTQMAWAPARVTFAEDRVATVSVPLAARVVSVRAHVGDIVKAGDELATLVSPEALRVRYEVEAARSAHDVATVEVRRQQTMVDKGVGVEVDLRAAQAKLRESAQELARAQGTSALLGQGGGDRLVLRAPRAGVVAERKAVVGASVEPSGELFLIGDPAAMNVVADVFESDLPGIRLGSAVQVDVPQLPKPLTGTVRHLGATLDKESLRASVIVQLDAQNPVLRSGMQARVGLQVSNEHEMLIPVTAVLIKDESRSIVFVQTGELQFEARTVVLGRPSRGMVPVVSGLKSGEKIVVRGGLLLDGAASQLL</sequence>
<dbReference type="SUPFAM" id="SSF111369">
    <property type="entry name" value="HlyD-like secretion proteins"/>
    <property type="match status" value="1"/>
</dbReference>
<evidence type="ECO:0000313" key="7">
    <source>
        <dbReference type="EMBL" id="SDY19989.1"/>
    </source>
</evidence>
<dbReference type="PROSITE" id="PS51257">
    <property type="entry name" value="PROKAR_LIPOPROTEIN"/>
    <property type="match status" value="1"/>
</dbReference>
<dbReference type="InterPro" id="IPR051909">
    <property type="entry name" value="MFP_Cation_Efflux"/>
</dbReference>
<evidence type="ECO:0000313" key="8">
    <source>
        <dbReference type="Proteomes" id="UP000183417"/>
    </source>
</evidence>
<dbReference type="Gene3D" id="2.40.50.100">
    <property type="match status" value="1"/>
</dbReference>
<dbReference type="Pfam" id="PF25975">
    <property type="entry name" value="CzcB_C"/>
    <property type="match status" value="1"/>
</dbReference>
<dbReference type="PANTHER" id="PTHR30097">
    <property type="entry name" value="CATION EFFLUX SYSTEM PROTEIN CUSB"/>
    <property type="match status" value="1"/>
</dbReference>
<dbReference type="InterPro" id="IPR006143">
    <property type="entry name" value="RND_pump_MFP"/>
</dbReference>
<evidence type="ECO:0000256" key="3">
    <source>
        <dbReference type="SAM" id="SignalP"/>
    </source>
</evidence>
<protein>
    <submittedName>
        <fullName evidence="7">Membrane fusion protein, cobalt-zinc-cadmium efflux system</fullName>
    </submittedName>
</protein>
<dbReference type="GO" id="GO:0030313">
    <property type="term" value="C:cell envelope"/>
    <property type="evidence" value="ECO:0007669"/>
    <property type="project" value="TreeGrafter"/>
</dbReference>
<dbReference type="AlphaFoldDB" id="A0A1H3HYX4"/>
<feature type="domain" description="CzcB-like barrel-sandwich hybrid" evidence="5">
    <location>
        <begin position="90"/>
        <end position="229"/>
    </location>
</feature>
<dbReference type="Gene3D" id="2.40.30.170">
    <property type="match status" value="1"/>
</dbReference>
<accession>A0A1H3HYX4</accession>
<dbReference type="GO" id="GO:0022857">
    <property type="term" value="F:transmembrane transporter activity"/>
    <property type="evidence" value="ECO:0007669"/>
    <property type="project" value="InterPro"/>
</dbReference>
<name>A0A1H3HYX4_9BURK</name>
<keyword evidence="3" id="KW-0732">Signal</keyword>
<feature type="domain" description="CzcB-like C-terminal circularly permuted SH3-like" evidence="6">
    <location>
        <begin position="325"/>
        <end position="371"/>
    </location>
</feature>
<dbReference type="InterPro" id="IPR058792">
    <property type="entry name" value="Beta-barrel_RND_2"/>
</dbReference>